<evidence type="ECO:0000313" key="2">
    <source>
        <dbReference type="EMBL" id="GAH10486.1"/>
    </source>
</evidence>
<accession>X1CQ44</accession>
<keyword evidence="1" id="KW-0812">Transmembrane</keyword>
<evidence type="ECO:0000256" key="1">
    <source>
        <dbReference type="SAM" id="Phobius"/>
    </source>
</evidence>
<evidence type="ECO:0008006" key="3">
    <source>
        <dbReference type="Google" id="ProtNLM"/>
    </source>
</evidence>
<protein>
    <recommendedName>
        <fullName evidence="3">Amino acid ABC transporter permease</fullName>
    </recommendedName>
</protein>
<keyword evidence="1" id="KW-0472">Membrane</keyword>
<feature type="non-terminal residue" evidence="2">
    <location>
        <position position="1"/>
    </location>
</feature>
<name>X1CQ44_9ZZZZ</name>
<proteinExistence type="predicted"/>
<feature type="transmembrane region" description="Helical" evidence="1">
    <location>
        <begin position="20"/>
        <end position="39"/>
    </location>
</feature>
<dbReference type="AlphaFoldDB" id="X1CQ44"/>
<sequence length="51" mass="5917">EELFSQADFVQHKTFFPLTTYIIVAVMFVIVITLISKLLEVIHKRTRIPGL</sequence>
<comment type="caution">
    <text evidence="2">The sequence shown here is derived from an EMBL/GenBank/DDBJ whole genome shotgun (WGS) entry which is preliminary data.</text>
</comment>
<gene>
    <name evidence="2" type="ORF">S01H4_54073</name>
</gene>
<keyword evidence="1" id="KW-1133">Transmembrane helix</keyword>
<dbReference type="EMBL" id="BART01031081">
    <property type="protein sequence ID" value="GAH10486.1"/>
    <property type="molecule type" value="Genomic_DNA"/>
</dbReference>
<reference evidence="2" key="1">
    <citation type="journal article" date="2014" name="Front. Microbiol.">
        <title>High frequency of phylogenetically diverse reductive dehalogenase-homologous genes in deep subseafloor sedimentary metagenomes.</title>
        <authorList>
            <person name="Kawai M."/>
            <person name="Futagami T."/>
            <person name="Toyoda A."/>
            <person name="Takaki Y."/>
            <person name="Nishi S."/>
            <person name="Hori S."/>
            <person name="Arai W."/>
            <person name="Tsubouchi T."/>
            <person name="Morono Y."/>
            <person name="Uchiyama I."/>
            <person name="Ito T."/>
            <person name="Fujiyama A."/>
            <person name="Inagaki F."/>
            <person name="Takami H."/>
        </authorList>
    </citation>
    <scope>NUCLEOTIDE SEQUENCE</scope>
    <source>
        <strain evidence="2">Expedition CK06-06</strain>
    </source>
</reference>
<organism evidence="2">
    <name type="scientific">marine sediment metagenome</name>
    <dbReference type="NCBI Taxonomy" id="412755"/>
    <lineage>
        <taxon>unclassified sequences</taxon>
        <taxon>metagenomes</taxon>
        <taxon>ecological metagenomes</taxon>
    </lineage>
</organism>